<organism evidence="2 3">
    <name type="scientific">Flavobacterium capsici</name>
    <dbReference type="NCBI Taxonomy" id="3075618"/>
    <lineage>
        <taxon>Bacteria</taxon>
        <taxon>Pseudomonadati</taxon>
        <taxon>Bacteroidota</taxon>
        <taxon>Flavobacteriia</taxon>
        <taxon>Flavobacteriales</taxon>
        <taxon>Flavobacteriaceae</taxon>
        <taxon>Flavobacterium</taxon>
    </lineage>
</organism>
<name>A0AA96F105_9FLAO</name>
<evidence type="ECO:0000313" key="3">
    <source>
        <dbReference type="Proteomes" id="UP001304515"/>
    </source>
</evidence>
<dbReference type="RefSeq" id="WP_313321410.1">
    <property type="nucleotide sequence ID" value="NZ_CP134878.1"/>
</dbReference>
<dbReference type="KEGG" id="fcj:RN605_00315"/>
<evidence type="ECO:0000313" key="2">
    <source>
        <dbReference type="EMBL" id="WNM21814.1"/>
    </source>
</evidence>
<sequence length="187" mass="21546">MKRKVSIAIIPSEKIITLVDLIKTILFDKIGWYHSRNSKAHITISEFEADEKEIHIISSRIKETANETTAINVKFENIKSFENGALFIGPNEDSRNELKAIMKKFYKTTNSVSKVYKSYEPHISIGRRIEEGKLKIAFEIIKSIKFMFHCDTVAIRVFNEDLKQYEIKERFPLNGNPSNNGGQTSLF</sequence>
<keyword evidence="3" id="KW-1185">Reference proteome</keyword>
<dbReference type="EMBL" id="CP134890">
    <property type="protein sequence ID" value="WNM21814.1"/>
    <property type="molecule type" value="Genomic_DNA"/>
</dbReference>
<dbReference type="InterPro" id="IPR009097">
    <property type="entry name" value="Cyclic_Pdiesterase"/>
</dbReference>
<dbReference type="GO" id="GO:0016874">
    <property type="term" value="F:ligase activity"/>
    <property type="evidence" value="ECO:0007669"/>
    <property type="project" value="UniProtKB-KW"/>
</dbReference>
<keyword evidence="2" id="KW-0436">Ligase</keyword>
<dbReference type="SUPFAM" id="SSF55144">
    <property type="entry name" value="LigT-like"/>
    <property type="match status" value="1"/>
</dbReference>
<accession>A0AA96F105</accession>
<dbReference type="AlphaFoldDB" id="A0AA96F105"/>
<reference evidence="2 3" key="1">
    <citation type="submission" date="2023-09" db="EMBL/GenBank/DDBJ databases">
        <title>Flavobacterium sp. a novel bacteria isolate from Pepper rhizosphere.</title>
        <authorList>
            <person name="Peng Y."/>
            <person name="Lee J."/>
        </authorList>
    </citation>
    <scope>NUCLEOTIDE SEQUENCE [LARGE SCALE GENOMIC DNA]</scope>
    <source>
        <strain evidence="1">PMR2A8</strain>
        <strain evidence="2 3">PMTSA4</strain>
    </source>
</reference>
<proteinExistence type="predicted"/>
<gene>
    <name evidence="2" type="ORF">RN605_00315</name>
    <name evidence="1" type="ORF">RN608_07015</name>
</gene>
<dbReference type="InterPro" id="IPR050580">
    <property type="entry name" value="2H_phosphoesterase_YjcG-like"/>
</dbReference>
<dbReference type="PANTHER" id="PTHR40037">
    <property type="entry name" value="PHOSPHOESTERASE YJCG-RELATED"/>
    <property type="match status" value="1"/>
</dbReference>
<dbReference type="Gene3D" id="3.90.1140.10">
    <property type="entry name" value="Cyclic phosphodiesterase"/>
    <property type="match status" value="1"/>
</dbReference>
<dbReference type="PANTHER" id="PTHR40037:SF1">
    <property type="entry name" value="PHOSPHOESTERASE SAOUHSC_00951-RELATED"/>
    <property type="match status" value="1"/>
</dbReference>
<dbReference type="EMBL" id="CP134878">
    <property type="protein sequence ID" value="WNM17761.1"/>
    <property type="molecule type" value="Genomic_DNA"/>
</dbReference>
<evidence type="ECO:0000313" key="1">
    <source>
        <dbReference type="EMBL" id="WNM17761.1"/>
    </source>
</evidence>
<accession>A0AA96J486</accession>
<dbReference type="Pfam" id="PF13563">
    <property type="entry name" value="2_5_RNA_ligase2"/>
    <property type="match status" value="1"/>
</dbReference>
<protein>
    <submittedName>
        <fullName evidence="2">2'-5' RNA ligase family protein</fullName>
    </submittedName>
</protein>
<dbReference type="Proteomes" id="UP001304515">
    <property type="component" value="Chromosome"/>
</dbReference>